<sequence length="231" mass="25882">MKTENYQIKQIPSVLYGETSKKCWLFVHGQGGNKEEAAVFAEIAVPAGYQVLGVDLPEHGARKGTQGSFDPWAVVPELQTVMAHMKPRWTNISLRATSIGAYFSMLAFADEPIEKALLVSPIVDMERLILDMIGWAGVTEELLRAKGEIPTNFGQTLSWHYLSWVREHPLPGWKAPTSILYGGQDNLTARETVADFCKTHGAALTIYEQGEHWFHTPEQLDKLCGWELRNV</sequence>
<gene>
    <name evidence="1" type="ORF">J5W02_03870</name>
</gene>
<name>A0ABS7DM94_9FIRM</name>
<evidence type="ECO:0000313" key="2">
    <source>
        <dbReference type="Proteomes" id="UP000719942"/>
    </source>
</evidence>
<dbReference type="InterPro" id="IPR029058">
    <property type="entry name" value="AB_hydrolase_fold"/>
</dbReference>
<comment type="caution">
    <text evidence="1">The sequence shown here is derived from an EMBL/GenBank/DDBJ whole genome shotgun (WGS) entry which is preliminary data.</text>
</comment>
<proteinExistence type="predicted"/>
<dbReference type="RefSeq" id="WP_219964312.1">
    <property type="nucleotide sequence ID" value="NZ_JAGFNZ010000001.1"/>
</dbReference>
<dbReference type="Gene3D" id="3.40.50.1820">
    <property type="entry name" value="alpha/beta hydrolase"/>
    <property type="match status" value="1"/>
</dbReference>
<dbReference type="GO" id="GO:0016787">
    <property type="term" value="F:hydrolase activity"/>
    <property type="evidence" value="ECO:0007669"/>
    <property type="project" value="UniProtKB-KW"/>
</dbReference>
<evidence type="ECO:0000313" key="1">
    <source>
        <dbReference type="EMBL" id="MBW7571940.1"/>
    </source>
</evidence>
<keyword evidence="1" id="KW-0378">Hydrolase</keyword>
<accession>A0ABS7DM94</accession>
<keyword evidence="2" id="KW-1185">Reference proteome</keyword>
<dbReference type="SUPFAM" id="SSF53474">
    <property type="entry name" value="alpha/beta-Hydrolases"/>
    <property type="match status" value="1"/>
</dbReference>
<dbReference type="EMBL" id="JAGFNZ010000001">
    <property type="protein sequence ID" value="MBW7571940.1"/>
    <property type="molecule type" value="Genomic_DNA"/>
</dbReference>
<reference evidence="1 2" key="1">
    <citation type="submission" date="2021-03" db="EMBL/GenBank/DDBJ databases">
        <title>Caproiciproducens sp. nov. isolated from feces of cow.</title>
        <authorList>
            <person name="Choi J.-Y."/>
        </authorList>
    </citation>
    <scope>NUCLEOTIDE SEQUENCE [LARGE SCALE GENOMIC DNA]</scope>
    <source>
        <strain evidence="1 2">AGMB10547</strain>
    </source>
</reference>
<organism evidence="1 2">
    <name type="scientific">Caproiciproducens faecalis</name>
    <dbReference type="NCBI Taxonomy" id="2820301"/>
    <lineage>
        <taxon>Bacteria</taxon>
        <taxon>Bacillati</taxon>
        <taxon>Bacillota</taxon>
        <taxon>Clostridia</taxon>
        <taxon>Eubacteriales</taxon>
        <taxon>Acutalibacteraceae</taxon>
        <taxon>Caproiciproducens</taxon>
    </lineage>
</organism>
<protein>
    <submittedName>
        <fullName evidence="1">Alpha/beta hydrolase</fullName>
    </submittedName>
</protein>
<dbReference type="Proteomes" id="UP000719942">
    <property type="component" value="Unassembled WGS sequence"/>
</dbReference>